<dbReference type="AlphaFoldDB" id="A0A445MSB3"/>
<name>A0A445MSB3_9BACT</name>
<proteinExistence type="predicted"/>
<evidence type="ECO:0008006" key="2">
    <source>
        <dbReference type="Google" id="ProtNLM"/>
    </source>
</evidence>
<gene>
    <name evidence="1" type="ORF">PITCH_A1290012</name>
</gene>
<evidence type="ECO:0000313" key="1">
    <source>
        <dbReference type="EMBL" id="SPD72335.1"/>
    </source>
</evidence>
<sequence length="193" mass="21218">MALRINGIGGKYILPNVLRSKYRFSAFDGPTLTYRESLPNGRSQVKSVNMKRKIDVAWEFITKRAAAHTPCNNYFKTLLRRKSLKEVLVEGDIVLHCLVPKDGYTLADLPDACTAGRDIGINPYLLIDDKIGLAPVLIHELAHVAGASTNPDPYDKQSLAAEKALLHCLCSKQYRPEAIGSIQIQGSGGSRIV</sequence>
<organism evidence="1">
    <name type="scientific">uncultured Desulfobacterium sp</name>
    <dbReference type="NCBI Taxonomy" id="201089"/>
    <lineage>
        <taxon>Bacteria</taxon>
        <taxon>Pseudomonadati</taxon>
        <taxon>Thermodesulfobacteriota</taxon>
        <taxon>Desulfobacteria</taxon>
        <taxon>Desulfobacterales</taxon>
        <taxon>Desulfobacteriaceae</taxon>
        <taxon>Desulfobacterium</taxon>
        <taxon>environmental samples</taxon>
    </lineage>
</organism>
<dbReference type="EMBL" id="OJIN01000034">
    <property type="protein sequence ID" value="SPD72335.1"/>
    <property type="molecule type" value="Genomic_DNA"/>
</dbReference>
<reference evidence="1" key="1">
    <citation type="submission" date="2018-01" db="EMBL/GenBank/DDBJ databases">
        <authorList>
            <person name="Regsiter A."/>
            <person name="William W."/>
        </authorList>
    </citation>
    <scope>NUCLEOTIDE SEQUENCE</scope>
    <source>
        <strain evidence="1">TRIP AH-1</strain>
    </source>
</reference>
<accession>A0A445MSB3</accession>
<protein>
    <recommendedName>
        <fullName evidence="2">Lysine-specific metallo-endopeptidase domain-containing protein</fullName>
    </recommendedName>
</protein>